<reference evidence="1 2" key="1">
    <citation type="submission" date="2017-04" db="EMBL/GenBank/DDBJ databases">
        <title>Isolation of lytic bacteriophages infecting Pseudomonas strains for biocontrol of fish and shrimp spoilage during chilled storage.</title>
        <authorList>
            <person name="Yang Z."/>
            <person name="Tao X."/>
            <person name="Gao L."/>
            <person name="Rao S."/>
        </authorList>
    </citation>
    <scope>NUCLEOTIDE SEQUENCE [LARGE SCALE GENOMIC DNA]</scope>
</reference>
<proteinExistence type="predicted"/>
<evidence type="ECO:0000313" key="1">
    <source>
        <dbReference type="EMBL" id="ASD51973.1"/>
    </source>
</evidence>
<organism evidence="1 2">
    <name type="scientific">Pseudomonas phage PspYZU05</name>
    <dbReference type="NCBI Taxonomy" id="1983556"/>
    <lineage>
        <taxon>Viruses</taxon>
        <taxon>Duplodnaviria</taxon>
        <taxon>Heunggongvirae</taxon>
        <taxon>Uroviricota</taxon>
        <taxon>Caudoviricetes</taxon>
        <taxon>Pantevenvirales</taxon>
        <taxon>Straboviridae</taxon>
        <taxon>Jiangsuvirus</taxon>
        <taxon>Jiangsuvirus pspyzu05</taxon>
    </lineage>
</organism>
<sequence>MQLYEFDSEQIVDYGLLSPGVKITSFLAERITPVAEDLFCLENQAQRIIVTGELKVRNATVEEVEIFNGHVMPVINFFKNTHYTRIGIVKEDIISSDVQIFKEGETHEALVFLSIKSTFTDGNCVYGEHFTEDGSRIVILYRPDNTEIL</sequence>
<keyword evidence="2" id="KW-1185">Reference proteome</keyword>
<dbReference type="EMBL" id="KY971610">
    <property type="protein sequence ID" value="ASD51973.1"/>
    <property type="molecule type" value="Genomic_DNA"/>
</dbReference>
<gene>
    <name evidence="1" type="ORF">PspYZU05_21</name>
</gene>
<protein>
    <submittedName>
        <fullName evidence="1">Uncharacterized protein</fullName>
    </submittedName>
</protein>
<evidence type="ECO:0000313" key="2">
    <source>
        <dbReference type="Proteomes" id="UP000247773"/>
    </source>
</evidence>
<name>A0A2U7N877_9CAUD</name>
<dbReference type="Proteomes" id="UP000247773">
    <property type="component" value="Genome"/>
</dbReference>
<accession>A0A2U7N877</accession>